<comment type="similarity">
    <text evidence="1 2">Belongs to the UPF0251 family.</text>
</comment>
<organism evidence="4 5">
    <name type="scientific">Candidatus Methanocrinis alkalitolerans</name>
    <dbReference type="NCBI Taxonomy" id="3033395"/>
    <lineage>
        <taxon>Archaea</taxon>
        <taxon>Methanobacteriati</taxon>
        <taxon>Methanobacteriota</taxon>
        <taxon>Stenosarchaea group</taxon>
        <taxon>Methanomicrobia</taxon>
        <taxon>Methanotrichales</taxon>
        <taxon>Methanotrichaceae</taxon>
        <taxon>Methanocrinis</taxon>
    </lineage>
</organism>
<accession>A0ABT5XC75</accession>
<protein>
    <recommendedName>
        <fullName evidence="2">UPF0251 protein P0O24_01520</fullName>
    </recommendedName>
</protein>
<dbReference type="InterPro" id="IPR002852">
    <property type="entry name" value="UPF0251"/>
</dbReference>
<evidence type="ECO:0000256" key="1">
    <source>
        <dbReference type="ARBA" id="ARBA00009350"/>
    </source>
</evidence>
<dbReference type="PANTHER" id="PTHR37478:SF2">
    <property type="entry name" value="UPF0251 PROTEIN TK0562"/>
    <property type="match status" value="1"/>
</dbReference>
<evidence type="ECO:0000256" key="2">
    <source>
        <dbReference type="HAMAP-Rule" id="MF_00674"/>
    </source>
</evidence>
<keyword evidence="5" id="KW-1185">Reference proteome</keyword>
<dbReference type="Gene3D" id="1.10.10.10">
    <property type="entry name" value="Winged helix-like DNA-binding domain superfamily/Winged helix DNA-binding domain"/>
    <property type="match status" value="1"/>
</dbReference>
<feature type="coiled-coil region" evidence="3">
    <location>
        <begin position="112"/>
        <end position="139"/>
    </location>
</feature>
<dbReference type="EMBL" id="JARFPL010000003">
    <property type="protein sequence ID" value="MDF0592262.1"/>
    <property type="molecule type" value="Genomic_DNA"/>
</dbReference>
<dbReference type="HAMAP" id="MF_00674">
    <property type="entry name" value="UPF0251"/>
    <property type="match status" value="1"/>
</dbReference>
<proteinExistence type="inferred from homology"/>
<dbReference type="Proteomes" id="UP001215956">
    <property type="component" value="Unassembled WGS sequence"/>
</dbReference>
<dbReference type="Pfam" id="PF02001">
    <property type="entry name" value="DUF134"/>
    <property type="match status" value="1"/>
</dbReference>
<dbReference type="InterPro" id="IPR036388">
    <property type="entry name" value="WH-like_DNA-bd_sf"/>
</dbReference>
<reference evidence="4 5" key="1">
    <citation type="submission" date="2023-03" db="EMBL/GenBank/DDBJ databases">
        <title>Whole genome sequencing of Methanotrichaceae archaeon M04Ac.</title>
        <authorList>
            <person name="Khomyakova M.A."/>
            <person name="Merkel A.Y."/>
            <person name="Slobodkin A.I."/>
        </authorList>
    </citation>
    <scope>NUCLEOTIDE SEQUENCE [LARGE SCALE GENOMIC DNA]</scope>
    <source>
        <strain evidence="4 5">M04Ac</strain>
    </source>
</reference>
<evidence type="ECO:0000256" key="3">
    <source>
        <dbReference type="SAM" id="Coils"/>
    </source>
</evidence>
<gene>
    <name evidence="4" type="ORF">P0O24_01520</name>
</gene>
<evidence type="ECO:0000313" key="4">
    <source>
        <dbReference type="EMBL" id="MDF0592262.1"/>
    </source>
</evidence>
<dbReference type="PANTHER" id="PTHR37478">
    <property type="match status" value="1"/>
</dbReference>
<keyword evidence="3" id="KW-0175">Coiled coil</keyword>
<dbReference type="RefSeq" id="WP_316967973.1">
    <property type="nucleotide sequence ID" value="NZ_JARFPL010000003.1"/>
</dbReference>
<evidence type="ECO:0000313" key="5">
    <source>
        <dbReference type="Proteomes" id="UP001215956"/>
    </source>
</evidence>
<comment type="caution">
    <text evidence="4">The sequence shown here is derived from an EMBL/GenBank/DDBJ whole genome shotgun (WGS) entry which is preliminary data.</text>
</comment>
<name>A0ABT5XC75_9EURY</name>
<sequence length="156" mass="17248">MTPPRGRRKGRRWISEIPAVRCFLPDGSPRTEAASLNLEELEAVRLVDLLELEQEEAAFYMGISRRAFWNDLTSARNKIATALVYGMGIRIEGGSYVLRDQKSGDGMGDAAVTSKDAEISLLERELELLSARLELLNARIKSLKGGDEEVGEEGPL</sequence>